<accession>A0A7I9VKE0</accession>
<dbReference type="Gene3D" id="3.30.870.10">
    <property type="entry name" value="Endonuclease Chain A"/>
    <property type="match status" value="1"/>
</dbReference>
<dbReference type="SUPFAM" id="SSF56024">
    <property type="entry name" value="Phospholipase D/nuclease"/>
    <property type="match status" value="1"/>
</dbReference>
<dbReference type="RefSeq" id="WP_176064155.1">
    <property type="nucleotide sequence ID" value="NZ_BJTG01000003.1"/>
</dbReference>
<evidence type="ECO:0008006" key="3">
    <source>
        <dbReference type="Google" id="ProtNLM"/>
    </source>
</evidence>
<dbReference type="Proteomes" id="UP000503640">
    <property type="component" value="Unassembled WGS sequence"/>
</dbReference>
<comment type="caution">
    <text evidence="1">The sequence shown here is derived from an EMBL/GenBank/DDBJ whole genome shotgun (WGS) entry which is preliminary data.</text>
</comment>
<keyword evidence="2" id="KW-1185">Reference proteome</keyword>
<organism evidence="1 2">
    <name type="scientific">Anaeromyxobacter diazotrophicus</name>
    <dbReference type="NCBI Taxonomy" id="2590199"/>
    <lineage>
        <taxon>Bacteria</taxon>
        <taxon>Pseudomonadati</taxon>
        <taxon>Myxococcota</taxon>
        <taxon>Myxococcia</taxon>
        <taxon>Myxococcales</taxon>
        <taxon>Cystobacterineae</taxon>
        <taxon>Anaeromyxobacteraceae</taxon>
        <taxon>Anaeromyxobacter</taxon>
    </lineage>
</organism>
<dbReference type="CDD" id="cd09117">
    <property type="entry name" value="PLDc_Bfil_DEXD_like"/>
    <property type="match status" value="1"/>
</dbReference>
<protein>
    <recommendedName>
        <fullName evidence="3">Phospholipase D-like domain-containing protein</fullName>
    </recommendedName>
</protein>
<gene>
    <name evidence="1" type="ORF">AMYX_13990</name>
</gene>
<reference evidence="2" key="1">
    <citation type="journal article" date="2020" name="Appl. Environ. Microbiol.">
        <title>Diazotrophic Anaeromyxobacter Isolates from Soils.</title>
        <authorList>
            <person name="Masuda Y."/>
            <person name="Yamanaka H."/>
            <person name="Xu Z.X."/>
            <person name="Shiratori Y."/>
            <person name="Aono T."/>
            <person name="Amachi S."/>
            <person name="Senoo K."/>
            <person name="Itoh H."/>
        </authorList>
    </citation>
    <scope>NUCLEOTIDE SEQUENCE [LARGE SCALE GENOMIC DNA]</scope>
    <source>
        <strain evidence="2">R267</strain>
    </source>
</reference>
<dbReference type="EMBL" id="BJTG01000003">
    <property type="protein sequence ID" value="GEJ56658.1"/>
    <property type="molecule type" value="Genomic_DNA"/>
</dbReference>
<evidence type="ECO:0000313" key="1">
    <source>
        <dbReference type="EMBL" id="GEJ56658.1"/>
    </source>
</evidence>
<evidence type="ECO:0000313" key="2">
    <source>
        <dbReference type="Proteomes" id="UP000503640"/>
    </source>
</evidence>
<sequence>MKVILGKLNNELLANLAFQAAAFCTEVEAAVAYAHGSDHPLLRVCEEKGPRLVFYGLLDDSGAVGISFLKTLLAWGPSRAQVRLVKGNYHPKVIWWHGFGAYVGSANLTDKAWFNNIEAGVFFEDAELAANGVGSELEGLFEHLAVRSTPVTDELIAKLEKLHESSRAVDEVVAKRKAKFTELFKHIPDNSGLIAKPPKGAKENRALKRFMGEWMTTLQLMRGLAKEFAALGLRPKWVDVDAHPVIHFDQFLHAYYYDYIRGGVGDEDDDLSGIEKVEASFKKHRANPAAALKEAAAWWAALPTNSYGEEDFIRHIAPDMQRRLSQSAVQKMDLQSFTEALRHVNAFRMHARQVKNVEFGLPVEHHETLDQRVDRLCAWQWNQRSPKRKTVRDVLEFVLWATSPSDMEERLWLGVSSEQYRIPHFGQSTLGEAVGWARPDDYPPRNNRTNKALRSLGHDVKLFSKT</sequence>
<dbReference type="AlphaFoldDB" id="A0A7I9VKE0"/>
<name>A0A7I9VKE0_9BACT</name>
<proteinExistence type="predicted"/>